<dbReference type="InterPro" id="IPR006626">
    <property type="entry name" value="PbH1"/>
</dbReference>
<comment type="caution">
    <text evidence="2">The sequence shown here is derived from an EMBL/GenBank/DDBJ whole genome shotgun (WGS) entry which is preliminary data.</text>
</comment>
<evidence type="ECO:0000256" key="1">
    <source>
        <dbReference type="SAM" id="SignalP"/>
    </source>
</evidence>
<dbReference type="SMART" id="SM00710">
    <property type="entry name" value="PbH1"/>
    <property type="match status" value="5"/>
</dbReference>
<evidence type="ECO:0008006" key="4">
    <source>
        <dbReference type="Google" id="ProtNLM"/>
    </source>
</evidence>
<dbReference type="SUPFAM" id="SSF51126">
    <property type="entry name" value="Pectin lyase-like"/>
    <property type="match status" value="1"/>
</dbReference>
<proteinExistence type="predicted"/>
<keyword evidence="1" id="KW-0732">Signal</keyword>
<reference evidence="2 3" key="1">
    <citation type="submission" date="2021-01" db="EMBL/GenBank/DDBJ databases">
        <title>Whole genome shotgun sequence of Actinoplanes couchii NBRC 106145.</title>
        <authorList>
            <person name="Komaki H."/>
            <person name="Tamura T."/>
        </authorList>
    </citation>
    <scope>NUCLEOTIDE SEQUENCE [LARGE SCALE GENOMIC DNA]</scope>
    <source>
        <strain evidence="2 3">NBRC 106145</strain>
    </source>
</reference>
<feature type="chain" id="PRO_5045678076" description="Right handed beta helix domain-containing protein" evidence="1">
    <location>
        <begin position="34"/>
        <end position="784"/>
    </location>
</feature>
<dbReference type="Proteomes" id="UP000612282">
    <property type="component" value="Unassembled WGS sequence"/>
</dbReference>
<organism evidence="2 3">
    <name type="scientific">Actinoplanes couchii</name>
    <dbReference type="NCBI Taxonomy" id="403638"/>
    <lineage>
        <taxon>Bacteria</taxon>
        <taxon>Bacillati</taxon>
        <taxon>Actinomycetota</taxon>
        <taxon>Actinomycetes</taxon>
        <taxon>Micromonosporales</taxon>
        <taxon>Micromonosporaceae</taxon>
        <taxon>Actinoplanes</taxon>
    </lineage>
</organism>
<dbReference type="InterPro" id="IPR011050">
    <property type="entry name" value="Pectin_lyase_fold/virulence"/>
</dbReference>
<gene>
    <name evidence="2" type="ORF">Aco03nite_101850</name>
</gene>
<keyword evidence="3" id="KW-1185">Reference proteome</keyword>
<dbReference type="Gene3D" id="2.160.20.10">
    <property type="entry name" value="Single-stranded right-handed beta-helix, Pectin lyase-like"/>
    <property type="match status" value="1"/>
</dbReference>
<sequence>MRFPLPASARNTAAALAVGLPATLVAFGSPAQAAATADVPAYTLSSTISPAPLNAADCGPDCVVAPLPRGGTLDDYSALNQAVAAAAAKVVPAVMAADGTTVATPAKTATVLLQAGTYRLTKGLRLPPNVNLRGAGIAATVLLADPTVNWKNFSYSFLVRPTDDKSAGSSNLVSDLTVNGNCRTGAGAFDNATLPGNPSEICDFRTTTGASTNTAGGISVGDRWTVRQVRFTNLEYFKLWVNYATGARIVDNRFDNRGGGESGDEDNIGGGGRNDGTIIENNQFDATINGNSFDFTNAIRTVVRNNIVHTTPEVAAVRGHQEYGNMYFEGVVEATVTGNILEGSHIVLKSNAGYAHTGNNKDVTNPRDNLVAGNIIRDSATVGVALAYDDYLDSDGTLGTIGYWDTKPSLDDPNDHFLRAGGNNVVRDNVIERSRETGIIAYGMTGTKNAADTITGNRIVNAGFGGSTSYSTGAGYFDTSGIGVSIGSKDVVTGNTIVDDQANPTTWYGVHIGARKASSKPTYTSVGGNTTSGLIGVPVRTAANAPEAPGNLTAGADGISWDESYATGNPVAGYRVYRDGLPVTTLTPGSATIPGNLLDADAAGLENPAAGTAGWTAGGSGTRVARSTAAGAVGGGSLQLTAATAGQISTYSKKVVPTVGATYTSVASFQATGTARRVRAGIAFTDASGKVTRLASSNASTVDATTGWMTSAYTAVAPAGAVSAQTFIMVENTVVGESHLLDRLGLVEGTATEGLTGLPSGTYQVVAYRTDSSENSGATTVTLP</sequence>
<evidence type="ECO:0000313" key="2">
    <source>
        <dbReference type="EMBL" id="GID61781.1"/>
    </source>
</evidence>
<name>A0ABQ3XTE4_9ACTN</name>
<protein>
    <recommendedName>
        <fullName evidence="4">Right handed beta helix domain-containing protein</fullName>
    </recommendedName>
</protein>
<feature type="signal peptide" evidence="1">
    <location>
        <begin position="1"/>
        <end position="33"/>
    </location>
</feature>
<dbReference type="InterPro" id="IPR012334">
    <property type="entry name" value="Pectin_lyas_fold"/>
</dbReference>
<evidence type="ECO:0000313" key="3">
    <source>
        <dbReference type="Proteomes" id="UP000612282"/>
    </source>
</evidence>
<dbReference type="EMBL" id="BOMG01000138">
    <property type="protein sequence ID" value="GID61781.1"/>
    <property type="molecule type" value="Genomic_DNA"/>
</dbReference>
<dbReference type="RefSeq" id="WP_203810080.1">
    <property type="nucleotide sequence ID" value="NZ_BAAAQE010000119.1"/>
</dbReference>
<accession>A0ABQ3XTE4</accession>